<evidence type="ECO:0000313" key="4">
    <source>
        <dbReference type="EMBL" id="GIE06014.1"/>
    </source>
</evidence>
<feature type="region of interest" description="Disordered" evidence="1">
    <location>
        <begin position="345"/>
        <end position="374"/>
    </location>
</feature>
<name>A0ABQ3Z909_9ACTN</name>
<organism evidence="4 5">
    <name type="scientific">Paractinoplanes durhamensis</name>
    <dbReference type="NCBI Taxonomy" id="113563"/>
    <lineage>
        <taxon>Bacteria</taxon>
        <taxon>Bacillati</taxon>
        <taxon>Actinomycetota</taxon>
        <taxon>Actinomycetes</taxon>
        <taxon>Micromonosporales</taxon>
        <taxon>Micromonosporaceae</taxon>
        <taxon>Paractinoplanes</taxon>
    </lineage>
</organism>
<keyword evidence="2" id="KW-1133">Transmembrane helix</keyword>
<feature type="transmembrane region" description="Helical" evidence="2">
    <location>
        <begin position="315"/>
        <end position="338"/>
    </location>
</feature>
<feature type="transmembrane region" description="Helical" evidence="2">
    <location>
        <begin position="412"/>
        <end position="438"/>
    </location>
</feature>
<feature type="signal peptide" evidence="3">
    <location>
        <begin position="1"/>
        <end position="26"/>
    </location>
</feature>
<dbReference type="Proteomes" id="UP000637628">
    <property type="component" value="Unassembled WGS sequence"/>
</dbReference>
<evidence type="ECO:0000256" key="1">
    <source>
        <dbReference type="SAM" id="MobiDB-lite"/>
    </source>
</evidence>
<dbReference type="PANTHER" id="PTHR40659:SF1">
    <property type="entry name" value="NICKEL_COBALT EFFLUX SYSTEM RCNA"/>
    <property type="match status" value="1"/>
</dbReference>
<dbReference type="PANTHER" id="PTHR40659">
    <property type="entry name" value="NICKEL/COBALT EFFLUX SYSTEM RCNA"/>
    <property type="match status" value="1"/>
</dbReference>
<keyword evidence="2" id="KW-0472">Membrane</keyword>
<dbReference type="InterPro" id="IPR051224">
    <property type="entry name" value="NiCoT_RcnA"/>
</dbReference>
<keyword evidence="3" id="KW-0732">Signal</keyword>
<gene>
    <name evidence="4" type="ORF">Adu01nite_73640</name>
</gene>
<evidence type="ECO:0000313" key="5">
    <source>
        <dbReference type="Proteomes" id="UP000637628"/>
    </source>
</evidence>
<feature type="chain" id="PRO_5046572899" description="High-affinity nickel-transporter" evidence="3">
    <location>
        <begin position="27"/>
        <end position="482"/>
    </location>
</feature>
<evidence type="ECO:0000256" key="3">
    <source>
        <dbReference type="SAM" id="SignalP"/>
    </source>
</evidence>
<protein>
    <recommendedName>
        <fullName evidence="6">High-affinity nickel-transporter</fullName>
    </recommendedName>
</protein>
<keyword evidence="5" id="KW-1185">Reference proteome</keyword>
<comment type="caution">
    <text evidence="4">The sequence shown here is derived from an EMBL/GenBank/DDBJ whole genome shotgun (WGS) entry which is preliminary data.</text>
</comment>
<feature type="compositionally biased region" description="Basic and acidic residues" evidence="1">
    <location>
        <begin position="345"/>
        <end position="363"/>
    </location>
</feature>
<reference evidence="4 5" key="1">
    <citation type="submission" date="2021-01" db="EMBL/GenBank/DDBJ databases">
        <title>Whole genome shotgun sequence of Actinoplanes durhamensis NBRC 14914.</title>
        <authorList>
            <person name="Komaki H."/>
            <person name="Tamura T."/>
        </authorList>
    </citation>
    <scope>NUCLEOTIDE SEQUENCE [LARGE SCALE GENOMIC DNA]</scope>
    <source>
        <strain evidence="4 5">NBRC 14914</strain>
    </source>
</reference>
<feature type="transmembrane region" description="Helical" evidence="2">
    <location>
        <begin position="381"/>
        <end position="406"/>
    </location>
</feature>
<proteinExistence type="predicted"/>
<dbReference type="RefSeq" id="WP_203733866.1">
    <property type="nucleotide sequence ID" value="NZ_BAAATX010000036.1"/>
</dbReference>
<feature type="transmembrane region" description="Helical" evidence="2">
    <location>
        <begin position="237"/>
        <end position="259"/>
    </location>
</feature>
<accession>A0ABQ3Z909</accession>
<feature type="compositionally biased region" description="Basic residues" evidence="1">
    <location>
        <begin position="364"/>
        <end position="374"/>
    </location>
</feature>
<keyword evidence="2" id="KW-0812">Transmembrane</keyword>
<feature type="transmembrane region" description="Helical" evidence="2">
    <location>
        <begin position="280"/>
        <end position="303"/>
    </location>
</feature>
<evidence type="ECO:0000256" key="2">
    <source>
        <dbReference type="SAM" id="Phobius"/>
    </source>
</evidence>
<dbReference type="EMBL" id="BOML01000058">
    <property type="protein sequence ID" value="GIE06014.1"/>
    <property type="molecule type" value="Genomic_DNA"/>
</dbReference>
<feature type="transmembrane region" description="Helical" evidence="2">
    <location>
        <begin position="459"/>
        <end position="481"/>
    </location>
</feature>
<sequence>MRFVRPLVVLALTAAAVTFAATPAQAHPLGNFSINQYAGLTLHSDRVDVLALADTAEIPTLQEKPRIDTDGDGVFSAAELSGYAVAECRAFADDIAVTVGDHRLTWTVAEPAYSTKPGAGGLATSRLSCRLSAPAGLTGRATLQVTNSYRSGRVGWRELTAVGDGVRLNSPLPATSVSHELTDYPRDLLTSAPDVRTATIQVGESGAVAASTPLSSAAPDWLAGAQSRIESAVGGHLTPVVVALAFLLALLLGAGHAALPGHGKTVMAAYFAGRQGRIRDALAVGGTVTLAHTGGVLVVGLLLTSSTALVGDQLLSWLAAASGLLITVVGIGMLVAALRSRRAVHSHDHGHGHSHSHDHDHAHGHSHGGHRHDHRRVGGRLGLAGIGLAGGLVPSPSALVVLLGAIGLGRTVLGVLLVLAYGIGMAGTLTAVGLLLVFARRKLGGIAGRAGHLTRCLSAAAPAATATLVVLVGLGVGLRAVA</sequence>
<evidence type="ECO:0008006" key="6">
    <source>
        <dbReference type="Google" id="ProtNLM"/>
    </source>
</evidence>